<proteinExistence type="predicted"/>
<evidence type="ECO:0000313" key="3">
    <source>
        <dbReference type="Proteomes" id="UP000748756"/>
    </source>
</evidence>
<keyword evidence="3" id="KW-1185">Reference proteome</keyword>
<dbReference type="InterPro" id="IPR036930">
    <property type="entry name" value="WGR_dom_sf"/>
</dbReference>
<name>A0A9P5RWG0_9FUNG</name>
<sequence length="983" mass="109202">MGVQSVWSTAEYMDKLTRIPNLLALVTNPFLLNITLRSLPVAFKDDLDPSTIANMTRPKLYKIFINEWLEVNKHRRLYMNHNETTTTKLNELIEAGFNHIAKGFLQNLAKAIYKEQAGNSVVRYVHRDDKETWKAEFFGPDEEITLLRQSSPLTCVENLHSFIHRSLLEYFRSLQMAKLVPTINKRGNEQVETRLRSMSQTNNQQTDLLQVFSTTNDQRKQNNPPSPSSTSSPHQNTQHIMAFNISNALDPESSFTTTNFLANTLRDACADTTLDAKSDGSVFNDDVFEDAQEYLSDDSLKCILEHVQKDVIIDKRVKVDVDVSVESAVEVEKKEAKEVIITKETGVGVKIDVPKGISWSRKLATATSAAVVGAGAAVVGAGALTVGAAKDAASGARHAAHGALEKVDGLWKRTVQVLTTRKAHVDSVAPITKTSYVYYDDEVYDAVLTEKLTGVTHVTQLLFDSATTKYYIYYRWGETDYKLDRPHDTVASAKAAFQITYRENFGVQWKERETTVSERFTYEVKAYEIFKAVEEVEEIVEETKAVDIIAREQEIGTTDDFITTETTTTTTTATEGETVLEHVQKDVIVDKKVEVVDGEEITKSAGVIHTTQLLSDGATSVYYAYYRRRETDYKLDGPHDAVKSAKAAFQITSSHNDTIARNVSEQDLFKMGIEVNAAELSRTQYETLSRVDSTASAAGTDALFGGAAAILGGAAAAGTIHHGGASSITVVEKTKKAVFDFSSLPVLSEQGIDVESGASIDVIDLTSGTAETYRELPGHLRPRAWQDTPHELEGFMRLDDQSGQRLMEIARNSAYGKAQEVTPIDNHCLPKTVALFAKKLYEHFEHFGEELPVELSVERLCELGDDEAKGEVMDKVEAAPSLSFPKYEISGIPGSLGDLATTSLVFEMRDSPIFDDESLGAMDLEEEQDILQFLIEQVHEDTDYTKLLLWTVYKSLTEGIINQSTKNAACILEKARIQFQPQL</sequence>
<reference evidence="2" key="1">
    <citation type="journal article" date="2020" name="Fungal Divers.">
        <title>Resolving the Mortierellaceae phylogeny through synthesis of multi-gene phylogenetics and phylogenomics.</title>
        <authorList>
            <person name="Vandepol N."/>
            <person name="Liber J."/>
            <person name="Desiro A."/>
            <person name="Na H."/>
            <person name="Kennedy M."/>
            <person name="Barry K."/>
            <person name="Grigoriev I.V."/>
            <person name="Miller A.N."/>
            <person name="O'Donnell K."/>
            <person name="Stajich J.E."/>
            <person name="Bonito G."/>
        </authorList>
    </citation>
    <scope>NUCLEOTIDE SEQUENCE</scope>
    <source>
        <strain evidence="2">NRRL 6426</strain>
    </source>
</reference>
<dbReference type="AlphaFoldDB" id="A0A9P5RWG0"/>
<organism evidence="2 3">
    <name type="scientific">Linnemannia schmuckeri</name>
    <dbReference type="NCBI Taxonomy" id="64567"/>
    <lineage>
        <taxon>Eukaryota</taxon>
        <taxon>Fungi</taxon>
        <taxon>Fungi incertae sedis</taxon>
        <taxon>Mucoromycota</taxon>
        <taxon>Mortierellomycotina</taxon>
        <taxon>Mortierellomycetes</taxon>
        <taxon>Mortierellales</taxon>
        <taxon>Mortierellaceae</taxon>
        <taxon>Linnemannia</taxon>
    </lineage>
</organism>
<evidence type="ECO:0000256" key="1">
    <source>
        <dbReference type="SAM" id="MobiDB-lite"/>
    </source>
</evidence>
<evidence type="ECO:0000313" key="2">
    <source>
        <dbReference type="EMBL" id="KAF9148065.1"/>
    </source>
</evidence>
<comment type="caution">
    <text evidence="2">The sequence shown here is derived from an EMBL/GenBank/DDBJ whole genome shotgun (WGS) entry which is preliminary data.</text>
</comment>
<protein>
    <submittedName>
        <fullName evidence="2">Uncharacterized protein</fullName>
    </submittedName>
</protein>
<gene>
    <name evidence="2" type="ORF">BG015_010228</name>
</gene>
<dbReference type="SUPFAM" id="SSF142921">
    <property type="entry name" value="WGR domain-like"/>
    <property type="match status" value="1"/>
</dbReference>
<dbReference type="Proteomes" id="UP000748756">
    <property type="component" value="Unassembled WGS sequence"/>
</dbReference>
<dbReference type="OrthoDB" id="2426118at2759"/>
<feature type="region of interest" description="Disordered" evidence="1">
    <location>
        <begin position="216"/>
        <end position="235"/>
    </location>
</feature>
<accession>A0A9P5RWG0</accession>
<dbReference type="EMBL" id="JAAAUQ010000715">
    <property type="protein sequence ID" value="KAF9148065.1"/>
    <property type="molecule type" value="Genomic_DNA"/>
</dbReference>